<dbReference type="Proteomes" id="UP001067235">
    <property type="component" value="Unassembled WGS sequence"/>
</dbReference>
<dbReference type="EMBL" id="JAPWIE010000003">
    <property type="protein sequence ID" value="MCZ4550925.1"/>
    <property type="molecule type" value="Genomic_DNA"/>
</dbReference>
<gene>
    <name evidence="1" type="ORF">O4213_13100</name>
</gene>
<organism evidence="1 2">
    <name type="scientific">Gordonia rubripertincta</name>
    <name type="common">Rhodococcus corallinus</name>
    <dbReference type="NCBI Taxonomy" id="36822"/>
    <lineage>
        <taxon>Bacteria</taxon>
        <taxon>Bacillati</taxon>
        <taxon>Actinomycetota</taxon>
        <taxon>Actinomycetes</taxon>
        <taxon>Mycobacteriales</taxon>
        <taxon>Gordoniaceae</taxon>
        <taxon>Gordonia</taxon>
    </lineage>
</organism>
<name>A0ABT4MV90_GORRU</name>
<dbReference type="Gene3D" id="1.10.357.10">
    <property type="entry name" value="Tetracycline Repressor, domain 2"/>
    <property type="match status" value="1"/>
</dbReference>
<dbReference type="InterPro" id="IPR036271">
    <property type="entry name" value="Tet_transcr_reg_TetR-rel_C_sf"/>
</dbReference>
<accession>A0ABT4MV90</accession>
<sequence>MFATVDHAFAAYLESKRTAIQSPDPVADLRAGWDAHTGFALANPNSYRLMFGPGLKKEPLAVRESHELPASVVDRVARVGRLRVPKQVAVRTIMSANTGVALALITRPAMYPDAAISAEVRDITFSGILTPQETTASDNAWPSALATISATVEADPPSDLTAAELGLSIEWLRRLAPRL</sequence>
<dbReference type="RefSeq" id="WP_301571519.1">
    <property type="nucleotide sequence ID" value="NZ_JAPWIE010000003.1"/>
</dbReference>
<keyword evidence="2" id="KW-1185">Reference proteome</keyword>
<comment type="caution">
    <text evidence="1">The sequence shown here is derived from an EMBL/GenBank/DDBJ whole genome shotgun (WGS) entry which is preliminary data.</text>
</comment>
<protein>
    <submittedName>
        <fullName evidence="1">TetR/AcrR family transcriptional regulator</fullName>
    </submittedName>
</protein>
<reference evidence="1" key="1">
    <citation type="submission" date="2022-12" db="EMBL/GenBank/DDBJ databases">
        <authorList>
            <person name="Krivoruchko A.V."/>
            <person name="Elkin A."/>
        </authorList>
    </citation>
    <scope>NUCLEOTIDE SEQUENCE</scope>
    <source>
        <strain evidence="1">IEGM 1388</strain>
    </source>
</reference>
<proteinExistence type="predicted"/>
<evidence type="ECO:0000313" key="2">
    <source>
        <dbReference type="Proteomes" id="UP001067235"/>
    </source>
</evidence>
<dbReference type="SUPFAM" id="SSF48498">
    <property type="entry name" value="Tetracyclin repressor-like, C-terminal domain"/>
    <property type="match status" value="1"/>
</dbReference>
<evidence type="ECO:0000313" key="1">
    <source>
        <dbReference type="EMBL" id="MCZ4550925.1"/>
    </source>
</evidence>